<dbReference type="Pfam" id="PF07963">
    <property type="entry name" value="N_methyl"/>
    <property type="match status" value="1"/>
</dbReference>
<dbReference type="InterPro" id="IPR010052">
    <property type="entry name" value="T2SS_protein-GspI"/>
</dbReference>
<keyword evidence="6 9" id="KW-0812">Transmembrane</keyword>
<dbReference type="GO" id="GO:0015628">
    <property type="term" value="P:protein secretion by the type II secretion system"/>
    <property type="evidence" value="ECO:0007669"/>
    <property type="project" value="InterPro"/>
</dbReference>
<dbReference type="GO" id="GO:0015627">
    <property type="term" value="C:type II protein secretion system complex"/>
    <property type="evidence" value="ECO:0007669"/>
    <property type="project" value="InterPro"/>
</dbReference>
<evidence type="ECO:0000256" key="9">
    <source>
        <dbReference type="SAM" id="Phobius"/>
    </source>
</evidence>
<evidence type="ECO:0000256" key="3">
    <source>
        <dbReference type="ARBA" id="ARBA00022475"/>
    </source>
</evidence>
<dbReference type="InterPro" id="IPR012902">
    <property type="entry name" value="N_methyl_site"/>
</dbReference>
<dbReference type="PANTHER" id="PTHR38779:SF2">
    <property type="entry name" value="TYPE II SECRETION SYSTEM PROTEIN I-RELATED"/>
    <property type="match status" value="1"/>
</dbReference>
<comment type="subcellular location">
    <subcellularLocation>
        <location evidence="1">Cell inner membrane</location>
        <topology evidence="1">Single-pass membrane protein</topology>
    </subcellularLocation>
</comment>
<dbReference type="AlphaFoldDB" id="A0A1F4RIB5"/>
<name>A0A1F4RIB5_UNCSA</name>
<proteinExistence type="inferred from homology"/>
<sequence>MKGNKRGFTLLEVMVAIALIGLVLTAIMQIVPGMLKVSAKVERITKATFLAEKKMEDIRSLICSDYSVNRTQAATAFPGPDALYRFTVADNAVVLIKNINVTVWNDLDGDSAVDADEYAVSLDSKAANR</sequence>
<comment type="similarity">
    <text evidence="2">Belongs to the GSP I family.</text>
</comment>
<evidence type="ECO:0000256" key="8">
    <source>
        <dbReference type="ARBA" id="ARBA00023136"/>
    </source>
</evidence>
<evidence type="ECO:0000313" key="11">
    <source>
        <dbReference type="Proteomes" id="UP000176938"/>
    </source>
</evidence>
<accession>A0A1F4RIB5</accession>
<comment type="caution">
    <text evidence="10">The sequence shown here is derived from an EMBL/GenBank/DDBJ whole genome shotgun (WGS) entry which is preliminary data.</text>
</comment>
<organism evidence="10 11">
    <name type="scientific">candidate division WOR-1 bacterium RIFCSPLOWO2_02_FULL_46_20</name>
    <dbReference type="NCBI Taxonomy" id="1802567"/>
    <lineage>
        <taxon>Bacteria</taxon>
        <taxon>Bacillati</taxon>
        <taxon>Saganbacteria</taxon>
    </lineage>
</organism>
<reference evidence="10 11" key="1">
    <citation type="journal article" date="2016" name="Nat. Commun.">
        <title>Thousands of microbial genomes shed light on interconnected biogeochemical processes in an aquifer system.</title>
        <authorList>
            <person name="Anantharaman K."/>
            <person name="Brown C.T."/>
            <person name="Hug L.A."/>
            <person name="Sharon I."/>
            <person name="Castelle C.J."/>
            <person name="Probst A.J."/>
            <person name="Thomas B.C."/>
            <person name="Singh A."/>
            <person name="Wilkins M.J."/>
            <person name="Karaoz U."/>
            <person name="Brodie E.L."/>
            <person name="Williams K.H."/>
            <person name="Hubbard S.S."/>
            <person name="Banfield J.F."/>
        </authorList>
    </citation>
    <scope>NUCLEOTIDE SEQUENCE [LARGE SCALE GENOMIC DNA]</scope>
</reference>
<dbReference type="GO" id="GO:0005886">
    <property type="term" value="C:plasma membrane"/>
    <property type="evidence" value="ECO:0007669"/>
    <property type="project" value="UniProtKB-SubCell"/>
</dbReference>
<dbReference type="PROSITE" id="PS00409">
    <property type="entry name" value="PROKAR_NTER_METHYL"/>
    <property type="match status" value="1"/>
</dbReference>
<feature type="transmembrane region" description="Helical" evidence="9">
    <location>
        <begin position="7"/>
        <end position="31"/>
    </location>
</feature>
<evidence type="ECO:0000256" key="7">
    <source>
        <dbReference type="ARBA" id="ARBA00022989"/>
    </source>
</evidence>
<dbReference type="EMBL" id="METP01000007">
    <property type="protein sequence ID" value="OGC07233.1"/>
    <property type="molecule type" value="Genomic_DNA"/>
</dbReference>
<evidence type="ECO:0000256" key="1">
    <source>
        <dbReference type="ARBA" id="ARBA00004377"/>
    </source>
</evidence>
<dbReference type="PANTHER" id="PTHR38779">
    <property type="entry name" value="TYPE II SECRETION SYSTEM PROTEIN I-RELATED"/>
    <property type="match status" value="1"/>
</dbReference>
<keyword evidence="4" id="KW-0488">Methylation</keyword>
<evidence type="ECO:0000256" key="2">
    <source>
        <dbReference type="ARBA" id="ARBA00008358"/>
    </source>
</evidence>
<evidence type="ECO:0000256" key="4">
    <source>
        <dbReference type="ARBA" id="ARBA00022481"/>
    </source>
</evidence>
<gene>
    <name evidence="10" type="ORF">A3H38_03390</name>
</gene>
<evidence type="ECO:0008006" key="12">
    <source>
        <dbReference type="Google" id="ProtNLM"/>
    </source>
</evidence>
<evidence type="ECO:0000256" key="5">
    <source>
        <dbReference type="ARBA" id="ARBA00022519"/>
    </source>
</evidence>
<dbReference type="Proteomes" id="UP000176938">
    <property type="component" value="Unassembled WGS sequence"/>
</dbReference>
<keyword evidence="3" id="KW-1003">Cell membrane</keyword>
<keyword evidence="8 9" id="KW-0472">Membrane</keyword>
<evidence type="ECO:0000313" key="10">
    <source>
        <dbReference type="EMBL" id="OGC07233.1"/>
    </source>
</evidence>
<evidence type="ECO:0000256" key="6">
    <source>
        <dbReference type="ARBA" id="ARBA00022692"/>
    </source>
</evidence>
<dbReference type="NCBIfam" id="TIGR02532">
    <property type="entry name" value="IV_pilin_GFxxxE"/>
    <property type="match status" value="1"/>
</dbReference>
<keyword evidence="5" id="KW-0997">Cell inner membrane</keyword>
<keyword evidence="7 9" id="KW-1133">Transmembrane helix</keyword>
<protein>
    <recommendedName>
        <fullName evidence="12">Prepilin-type N-terminal cleavage/methylation domain-containing protein</fullName>
    </recommendedName>
</protein>